<dbReference type="CDD" id="cd03801">
    <property type="entry name" value="GT4_PimA-like"/>
    <property type="match status" value="1"/>
</dbReference>
<organism evidence="3 4">
    <name type="scientific">Paraburkholderia fynbosensis</name>
    <dbReference type="NCBI Taxonomy" id="1200993"/>
    <lineage>
        <taxon>Bacteria</taxon>
        <taxon>Pseudomonadati</taxon>
        <taxon>Pseudomonadota</taxon>
        <taxon>Betaproteobacteria</taxon>
        <taxon>Burkholderiales</taxon>
        <taxon>Burkholderiaceae</taxon>
        <taxon>Paraburkholderia</taxon>
    </lineage>
</organism>
<protein>
    <submittedName>
        <fullName evidence="3">GDP-mannose-dependent alpha-(1-6)-phosphatidylinositol monomannoside mannosyltransferase</fullName>
        <ecNumber evidence="3">2.4.1.346</ecNumber>
    </submittedName>
</protein>
<dbReference type="GO" id="GO:0016758">
    <property type="term" value="F:hexosyltransferase activity"/>
    <property type="evidence" value="ECO:0007669"/>
    <property type="project" value="TreeGrafter"/>
</dbReference>
<keyword evidence="3" id="KW-0328">Glycosyltransferase</keyword>
<dbReference type="InterPro" id="IPR028098">
    <property type="entry name" value="Glyco_trans_4-like_N"/>
</dbReference>
<dbReference type="PANTHER" id="PTHR45947:SF3">
    <property type="entry name" value="SULFOQUINOVOSYL TRANSFERASE SQD2"/>
    <property type="match status" value="1"/>
</dbReference>
<name>A0A6J5GPE9_9BURK</name>
<evidence type="ECO:0000259" key="1">
    <source>
        <dbReference type="Pfam" id="PF00534"/>
    </source>
</evidence>
<dbReference type="Pfam" id="PF13439">
    <property type="entry name" value="Glyco_transf_4"/>
    <property type="match status" value="1"/>
</dbReference>
<dbReference type="EMBL" id="CADIKI010000020">
    <property type="protein sequence ID" value="CAB3804573.1"/>
    <property type="molecule type" value="Genomic_DNA"/>
</dbReference>
<evidence type="ECO:0000313" key="3">
    <source>
        <dbReference type="EMBL" id="CAB3804573.1"/>
    </source>
</evidence>
<accession>A0A6J5GPE9</accession>
<sequence length="372" mass="40750">MRRILWITSEYHPRTGGIETYVKTITDRLSGSYTIGLIAGPQQYPSSTQNIQHLASLNLSYPQTEEEFNKVSGNLVRSARCFNPTVIHLASAGLAVYAAQLEPIAPLICTVHCKDLTQPWQSTPGRIPQAEIRRGLLRCRTVICVSRYTQRFLHSLVPEIQSTVITHGIDIPGRPLGCRPAPPRPRLISVSRLVPRKGHALLAKALANVHMPFFWDIVGDGPERGNVESCLSRWSLGGKASMHGRVRDDRLRQLLSTATLFALTPVEIHSVSGIDAEGFGLVYLEAAVHGLPAIASAASAAEEIIVPGHTGILVDPENTDMFAAAIIDLFAHPDRCREMGEAAREHVQRQFGMDRHIDALIRVYAAAYGASP</sequence>
<dbReference type="Pfam" id="PF00534">
    <property type="entry name" value="Glycos_transf_1"/>
    <property type="match status" value="1"/>
</dbReference>
<dbReference type="PANTHER" id="PTHR45947">
    <property type="entry name" value="SULFOQUINOVOSYL TRANSFERASE SQD2"/>
    <property type="match status" value="1"/>
</dbReference>
<dbReference type="Gene3D" id="3.40.50.2000">
    <property type="entry name" value="Glycogen Phosphorylase B"/>
    <property type="match status" value="2"/>
</dbReference>
<evidence type="ECO:0000313" key="4">
    <source>
        <dbReference type="Proteomes" id="UP000494252"/>
    </source>
</evidence>
<evidence type="ECO:0000259" key="2">
    <source>
        <dbReference type="Pfam" id="PF13439"/>
    </source>
</evidence>
<dbReference type="RefSeq" id="WP_175164858.1">
    <property type="nucleotide sequence ID" value="NZ_CADIKI010000020.1"/>
</dbReference>
<proteinExistence type="predicted"/>
<gene>
    <name evidence="3" type="primary">pimB</name>
    <name evidence="3" type="ORF">LMG27177_05678</name>
</gene>
<dbReference type="Proteomes" id="UP000494252">
    <property type="component" value="Unassembled WGS sequence"/>
</dbReference>
<keyword evidence="4" id="KW-1185">Reference proteome</keyword>
<dbReference type="InterPro" id="IPR001296">
    <property type="entry name" value="Glyco_trans_1"/>
</dbReference>
<feature type="domain" description="Glycosyltransferase subfamily 4-like N-terminal" evidence="2">
    <location>
        <begin position="16"/>
        <end position="171"/>
    </location>
</feature>
<dbReference type="EC" id="2.4.1.346" evidence="3"/>
<dbReference type="InterPro" id="IPR050194">
    <property type="entry name" value="Glycosyltransferase_grp1"/>
</dbReference>
<dbReference type="SUPFAM" id="SSF53756">
    <property type="entry name" value="UDP-Glycosyltransferase/glycogen phosphorylase"/>
    <property type="match status" value="1"/>
</dbReference>
<feature type="domain" description="Glycosyl transferase family 1" evidence="1">
    <location>
        <begin position="184"/>
        <end position="345"/>
    </location>
</feature>
<dbReference type="AlphaFoldDB" id="A0A6J5GPE9"/>
<keyword evidence="3" id="KW-0808">Transferase</keyword>
<reference evidence="3 4" key="1">
    <citation type="submission" date="2020-04" db="EMBL/GenBank/DDBJ databases">
        <authorList>
            <person name="De Canck E."/>
        </authorList>
    </citation>
    <scope>NUCLEOTIDE SEQUENCE [LARGE SCALE GENOMIC DNA]</scope>
    <source>
        <strain evidence="3 4">LMG 27177</strain>
    </source>
</reference>